<comment type="function">
    <text evidence="16">Core subunit of the mitochondrial membrane respiratory chain NADH dehydrogenase (Complex I) which catalyzes electron transfer from NADH through the respiratory chain, using ubiquinone as an electron acceptor. Essential for the catalytic activity and assembly of complex I.</text>
</comment>
<accession>A0A1U9VYQ6</accession>
<organism evidence="19">
    <name type="scientific">Glaucidium cuculoides</name>
    <name type="common">Asian barred owlet</name>
    <dbReference type="NCBI Taxonomy" id="543873"/>
    <lineage>
        <taxon>Eukaryota</taxon>
        <taxon>Metazoa</taxon>
        <taxon>Chordata</taxon>
        <taxon>Craniata</taxon>
        <taxon>Vertebrata</taxon>
        <taxon>Euteleostomi</taxon>
        <taxon>Archelosauria</taxon>
        <taxon>Archosauria</taxon>
        <taxon>Dinosauria</taxon>
        <taxon>Saurischia</taxon>
        <taxon>Theropoda</taxon>
        <taxon>Coelurosauria</taxon>
        <taxon>Aves</taxon>
        <taxon>Neognathae</taxon>
        <taxon>Neoaves</taxon>
        <taxon>Telluraves</taxon>
        <taxon>Strigiformes</taxon>
        <taxon>Strigidae</taxon>
        <taxon>Glaucidium</taxon>
    </lineage>
</organism>
<dbReference type="PRINTS" id="PR01437">
    <property type="entry name" value="NUOXDRDTASE4"/>
</dbReference>
<sequence length="459" mass="50926">MLKIIIPTIMLLPTTLLSPPKFLWINTTTHSLLIATFSLHLLLPTYYPPKALTPWTGLDQISSPLTVLTCWLLPLMIIASQNHLQHDPLPRKRTFIMTLMAVQPFIILAFSSTELTLFYIAFEATLIPTLILITRWGSQPERLAAGTYLLFYTLISSLPLLIAILHLHTQTGTLHLMTLKLTHHPLTTTWPNLLSSLALLTAFMVKAPLYGLHLWLPKAHVEAPIAGSMLLAALLLKLGGYGIMRVTPLMTPLPTPIHYPFLTLALWGALMTSSICMRQTDLKSLIAYSSVSHMGLVIAASTIQTPWSFSGALILMISHGLTSSMLFCLANTNYERTHSRTLLLMRGLQPMLPLMSAWWLLANLTNMALPPTTNLMAELTIMTALFNWSAPTILLTGTATLLTASYTLFMLLTTQRGPLPTHITSLQNSNTREHLLMTLHMVPLLLLILKPELISGSPM</sequence>
<feature type="transmembrane region" description="Helical" evidence="16">
    <location>
        <begin position="285"/>
        <end position="303"/>
    </location>
</feature>
<dbReference type="GO" id="GO:0048039">
    <property type="term" value="F:ubiquinone binding"/>
    <property type="evidence" value="ECO:0007669"/>
    <property type="project" value="TreeGrafter"/>
</dbReference>
<dbReference type="CTD" id="4538"/>
<evidence type="ECO:0000256" key="16">
    <source>
        <dbReference type="RuleBase" id="RU003297"/>
    </source>
</evidence>
<dbReference type="PANTHER" id="PTHR43507">
    <property type="entry name" value="NADH-UBIQUINONE OXIDOREDUCTASE CHAIN 4"/>
    <property type="match status" value="1"/>
</dbReference>
<dbReference type="InterPro" id="IPR001750">
    <property type="entry name" value="ND/Mrp_TM"/>
</dbReference>
<evidence type="ECO:0000256" key="15">
    <source>
        <dbReference type="ARBA" id="ARBA00049551"/>
    </source>
</evidence>
<dbReference type="GO" id="GO:0008137">
    <property type="term" value="F:NADH dehydrogenase (ubiquinone) activity"/>
    <property type="evidence" value="ECO:0007669"/>
    <property type="project" value="UniProtKB-UniRule"/>
</dbReference>
<evidence type="ECO:0000256" key="2">
    <source>
        <dbReference type="ARBA" id="ARBA00009025"/>
    </source>
</evidence>
<feature type="transmembrane region" description="Helical" evidence="16">
    <location>
        <begin position="224"/>
        <end position="244"/>
    </location>
</feature>
<name>A0A1U9VYQ6_9STRI</name>
<keyword evidence="9 16" id="KW-0249">Electron transport</keyword>
<evidence type="ECO:0000256" key="4">
    <source>
        <dbReference type="ARBA" id="ARBA00021006"/>
    </source>
</evidence>
<proteinExistence type="inferred from homology"/>
<evidence type="ECO:0000256" key="8">
    <source>
        <dbReference type="ARBA" id="ARBA00022967"/>
    </source>
</evidence>
<evidence type="ECO:0000256" key="14">
    <source>
        <dbReference type="ARBA" id="ARBA00023136"/>
    </source>
</evidence>
<evidence type="ECO:0000256" key="5">
    <source>
        <dbReference type="ARBA" id="ARBA00022448"/>
    </source>
</evidence>
<dbReference type="GO" id="GO:0042773">
    <property type="term" value="P:ATP synthesis coupled electron transport"/>
    <property type="evidence" value="ECO:0007669"/>
    <property type="project" value="InterPro"/>
</dbReference>
<evidence type="ECO:0000256" key="11">
    <source>
        <dbReference type="ARBA" id="ARBA00023027"/>
    </source>
</evidence>
<keyword evidence="13 16" id="KW-0496">Mitochondrion</keyword>
<dbReference type="EC" id="7.1.1.2" evidence="3 16"/>
<feature type="domain" description="NADH:quinone oxidoreductase/Mrp antiporter transmembrane" evidence="17">
    <location>
        <begin position="112"/>
        <end position="403"/>
    </location>
</feature>
<keyword evidence="5 16" id="KW-0813">Transport</keyword>
<reference evidence="19" key="1">
    <citation type="submission" date="2016-11" db="EMBL/GenBank/DDBJ databases">
        <title>The complete mitochondrial genome of Glaucidium cuculoides.</title>
        <authorList>
            <person name="Liu G."/>
        </authorList>
    </citation>
    <scope>NUCLEOTIDE SEQUENCE</scope>
</reference>
<feature type="transmembrane region" description="Helical" evidence="16">
    <location>
        <begin position="389"/>
        <end position="412"/>
    </location>
</feature>
<evidence type="ECO:0000256" key="12">
    <source>
        <dbReference type="ARBA" id="ARBA00023075"/>
    </source>
</evidence>
<feature type="domain" description="NADH:ubiquinone oxidoreductase chain 4 N-terminal" evidence="18">
    <location>
        <begin position="1"/>
        <end position="109"/>
    </location>
</feature>
<keyword evidence="6 16" id="KW-0679">Respiratory chain</keyword>
<keyword evidence="8" id="KW-1278">Translocase</keyword>
<comment type="subcellular location">
    <subcellularLocation>
        <location evidence="1 16">Mitochondrion membrane</location>
        <topology evidence="1 16">Multi-pass membrane protein</topology>
    </subcellularLocation>
</comment>
<evidence type="ECO:0000256" key="6">
    <source>
        <dbReference type="ARBA" id="ARBA00022660"/>
    </source>
</evidence>
<dbReference type="InterPro" id="IPR010227">
    <property type="entry name" value="NADH_Q_OxRdtase_chainM/4"/>
</dbReference>
<keyword evidence="10 16" id="KW-1133">Transmembrane helix</keyword>
<evidence type="ECO:0000256" key="1">
    <source>
        <dbReference type="ARBA" id="ARBA00004225"/>
    </source>
</evidence>
<keyword evidence="12 16" id="KW-0830">Ubiquinone</keyword>
<evidence type="ECO:0000256" key="9">
    <source>
        <dbReference type="ARBA" id="ARBA00022982"/>
    </source>
</evidence>
<keyword evidence="14 16" id="KW-0472">Membrane</keyword>
<feature type="transmembrane region" description="Helical" evidence="16">
    <location>
        <begin position="149"/>
        <end position="169"/>
    </location>
</feature>
<keyword evidence="11 16" id="KW-0520">NAD</keyword>
<dbReference type="GO" id="GO:0015990">
    <property type="term" value="P:electron transport coupled proton transport"/>
    <property type="evidence" value="ECO:0007669"/>
    <property type="project" value="TreeGrafter"/>
</dbReference>
<dbReference type="AlphaFoldDB" id="A0A1U9VYQ6"/>
<dbReference type="GO" id="GO:0031966">
    <property type="term" value="C:mitochondrial membrane"/>
    <property type="evidence" value="ECO:0007669"/>
    <property type="project" value="UniProtKB-SubCell"/>
</dbReference>
<dbReference type="EMBL" id="KY092431">
    <property type="protein sequence ID" value="AQY15771.1"/>
    <property type="molecule type" value="Genomic_DNA"/>
</dbReference>
<geneLocation type="mitochondrion" evidence="19"/>
<feature type="transmembrane region" description="Helical" evidence="16">
    <location>
        <begin position="189"/>
        <end position="212"/>
    </location>
</feature>
<dbReference type="InterPro" id="IPR003918">
    <property type="entry name" value="NADH_UbQ_OxRdtase"/>
</dbReference>
<evidence type="ECO:0000256" key="10">
    <source>
        <dbReference type="ARBA" id="ARBA00022989"/>
    </source>
</evidence>
<evidence type="ECO:0000259" key="17">
    <source>
        <dbReference type="Pfam" id="PF00361"/>
    </source>
</evidence>
<dbReference type="PANTHER" id="PTHR43507:SF20">
    <property type="entry name" value="NADH-UBIQUINONE OXIDOREDUCTASE CHAIN 4"/>
    <property type="match status" value="1"/>
</dbReference>
<gene>
    <name evidence="19" type="primary">ND4</name>
</gene>
<dbReference type="NCBIfam" id="TIGR01972">
    <property type="entry name" value="NDH_I_M"/>
    <property type="match status" value="1"/>
</dbReference>
<evidence type="ECO:0000313" key="19">
    <source>
        <dbReference type="EMBL" id="AQY15771.1"/>
    </source>
</evidence>
<dbReference type="Pfam" id="PF00361">
    <property type="entry name" value="Proton_antipo_M"/>
    <property type="match status" value="1"/>
</dbReference>
<keyword evidence="7 16" id="KW-0812">Transmembrane</keyword>
<feature type="transmembrane region" description="Helical" evidence="16">
    <location>
        <begin position="256"/>
        <end position="273"/>
    </location>
</feature>
<evidence type="ECO:0000259" key="18">
    <source>
        <dbReference type="Pfam" id="PF01059"/>
    </source>
</evidence>
<evidence type="ECO:0000256" key="13">
    <source>
        <dbReference type="ARBA" id="ARBA00023128"/>
    </source>
</evidence>
<evidence type="ECO:0000256" key="7">
    <source>
        <dbReference type="ARBA" id="ARBA00022692"/>
    </source>
</evidence>
<comment type="catalytic activity">
    <reaction evidence="15 16">
        <text>a ubiquinone + NADH + 5 H(+)(in) = a ubiquinol + NAD(+) + 4 H(+)(out)</text>
        <dbReference type="Rhea" id="RHEA:29091"/>
        <dbReference type="Rhea" id="RHEA-COMP:9565"/>
        <dbReference type="Rhea" id="RHEA-COMP:9566"/>
        <dbReference type="ChEBI" id="CHEBI:15378"/>
        <dbReference type="ChEBI" id="CHEBI:16389"/>
        <dbReference type="ChEBI" id="CHEBI:17976"/>
        <dbReference type="ChEBI" id="CHEBI:57540"/>
        <dbReference type="ChEBI" id="CHEBI:57945"/>
        <dbReference type="EC" id="7.1.1.2"/>
    </reaction>
</comment>
<dbReference type="Pfam" id="PF01059">
    <property type="entry name" value="Oxidored_q5_N"/>
    <property type="match status" value="1"/>
</dbReference>
<comment type="similarity">
    <text evidence="2 16">Belongs to the complex I subunit 4 family.</text>
</comment>
<evidence type="ECO:0000256" key="3">
    <source>
        <dbReference type="ARBA" id="ARBA00012944"/>
    </source>
</evidence>
<dbReference type="GO" id="GO:0003954">
    <property type="term" value="F:NADH dehydrogenase activity"/>
    <property type="evidence" value="ECO:0007669"/>
    <property type="project" value="TreeGrafter"/>
</dbReference>
<protein>
    <recommendedName>
        <fullName evidence="4 16">NADH-ubiquinone oxidoreductase chain 4</fullName>
        <ecNumber evidence="3 16">7.1.1.2</ecNumber>
    </recommendedName>
</protein>
<dbReference type="InterPro" id="IPR000260">
    <property type="entry name" value="NADH4_N"/>
</dbReference>
<dbReference type="RefSeq" id="YP_009353701.1">
    <property type="nucleotide sequence ID" value="NC_034296.1"/>
</dbReference>
<feature type="transmembrane region" description="Helical" evidence="16">
    <location>
        <begin position="309"/>
        <end position="330"/>
    </location>
</feature>
<feature type="transmembrane region" description="Helical" evidence="16">
    <location>
        <begin position="94"/>
        <end position="111"/>
    </location>
</feature>
<dbReference type="GeneID" id="32229384"/>